<dbReference type="InterPro" id="IPR030379">
    <property type="entry name" value="G_SEPTIN_dom"/>
</dbReference>
<dbReference type="PROSITE" id="PS51719">
    <property type="entry name" value="G_SEPTIN"/>
    <property type="match status" value="1"/>
</dbReference>
<protein>
    <recommendedName>
        <fullName evidence="4">Septin-type G domain-containing protein</fullName>
    </recommendedName>
</protein>
<evidence type="ECO:0000259" key="4">
    <source>
        <dbReference type="PROSITE" id="PS51719"/>
    </source>
</evidence>
<dbReference type="Gene3D" id="3.40.50.300">
    <property type="entry name" value="P-loop containing nucleotide triphosphate hydrolases"/>
    <property type="match status" value="1"/>
</dbReference>
<keyword evidence="2" id="KW-0175">Coiled coil</keyword>
<feature type="coiled-coil region" evidence="2">
    <location>
        <begin position="179"/>
        <end position="270"/>
    </location>
</feature>
<evidence type="ECO:0000256" key="1">
    <source>
        <dbReference type="ARBA" id="ARBA00004229"/>
    </source>
</evidence>
<dbReference type="Pfam" id="PF00735">
    <property type="entry name" value="Septin"/>
    <property type="match status" value="1"/>
</dbReference>
<sequence length="298" mass="34356">MREVSRLIPIIPVIAKSDTMTRDETLEFRRLVAAQLSTDSKIRLYPWTVKTADGVVGRDETLADDAEMPPFTIIAAKNFEYREYAWGTCRLDDRQHSDFTLLRRLVLGRHLLSLKQEALDTFSTWKKQKEGRWMPTLLFTVLPSSIAFRKVILDLFPRYRASAIWFLVGIILVTSILQNRSLSMENRAVQTQIEQLGRNNTELMVEMLKWKEEAQKVSQTCKSKAANLTRNSESQISSCRAELVELQHSLKQVMAENKKLEEERAEIHNRNSCILCFVSLLCIGSGLIFFDQMTSRHV</sequence>
<dbReference type="GO" id="GO:0009507">
    <property type="term" value="C:chloroplast"/>
    <property type="evidence" value="ECO:0007669"/>
    <property type="project" value="UniProtKB-SubCell"/>
</dbReference>
<dbReference type="AlphaFoldDB" id="A0A7S4L1D0"/>
<keyword evidence="3" id="KW-0812">Transmembrane</keyword>
<dbReference type="PANTHER" id="PTHR18884">
    <property type="entry name" value="SEPTIN"/>
    <property type="match status" value="1"/>
</dbReference>
<comment type="subcellular location">
    <subcellularLocation>
        <location evidence="1">Plastid</location>
        <location evidence="1">Chloroplast</location>
    </subcellularLocation>
</comment>
<reference evidence="5" key="1">
    <citation type="submission" date="2021-01" db="EMBL/GenBank/DDBJ databases">
        <authorList>
            <person name="Corre E."/>
            <person name="Pelletier E."/>
            <person name="Niang G."/>
            <person name="Scheremetjew M."/>
            <person name="Finn R."/>
            <person name="Kale V."/>
            <person name="Holt S."/>
            <person name="Cochrane G."/>
            <person name="Meng A."/>
            <person name="Brown T."/>
            <person name="Cohen L."/>
        </authorList>
    </citation>
    <scope>NUCLEOTIDE SEQUENCE</scope>
    <source>
        <strain evidence="5">CCMP 2712</strain>
    </source>
</reference>
<keyword evidence="3" id="KW-0472">Membrane</keyword>
<evidence type="ECO:0000256" key="2">
    <source>
        <dbReference type="SAM" id="Coils"/>
    </source>
</evidence>
<name>A0A7S4L1D0_GUITH</name>
<dbReference type="EMBL" id="HBKN01028371">
    <property type="protein sequence ID" value="CAE2312051.1"/>
    <property type="molecule type" value="Transcribed_RNA"/>
</dbReference>
<dbReference type="GO" id="GO:0005525">
    <property type="term" value="F:GTP binding"/>
    <property type="evidence" value="ECO:0007669"/>
    <property type="project" value="InterPro"/>
</dbReference>
<evidence type="ECO:0000313" key="5">
    <source>
        <dbReference type="EMBL" id="CAE2312051.1"/>
    </source>
</evidence>
<feature type="transmembrane region" description="Helical" evidence="3">
    <location>
        <begin position="272"/>
        <end position="290"/>
    </location>
</feature>
<accession>A0A7S4L1D0</accession>
<organism evidence="5">
    <name type="scientific">Guillardia theta</name>
    <name type="common">Cryptophyte</name>
    <name type="synonym">Cryptomonas phi</name>
    <dbReference type="NCBI Taxonomy" id="55529"/>
    <lineage>
        <taxon>Eukaryota</taxon>
        <taxon>Cryptophyceae</taxon>
        <taxon>Pyrenomonadales</taxon>
        <taxon>Geminigeraceae</taxon>
        <taxon>Guillardia</taxon>
    </lineage>
</organism>
<dbReference type="InterPro" id="IPR027417">
    <property type="entry name" value="P-loop_NTPase"/>
</dbReference>
<evidence type="ECO:0000256" key="3">
    <source>
        <dbReference type="SAM" id="Phobius"/>
    </source>
</evidence>
<feature type="domain" description="Septin-type G" evidence="4">
    <location>
        <begin position="1"/>
        <end position="133"/>
    </location>
</feature>
<gene>
    <name evidence="5" type="ORF">GTHE00462_LOCUS21968</name>
</gene>
<proteinExistence type="predicted"/>
<feature type="transmembrane region" description="Helical" evidence="3">
    <location>
        <begin position="159"/>
        <end position="177"/>
    </location>
</feature>
<keyword evidence="3" id="KW-1133">Transmembrane helix</keyword>